<dbReference type="EMBL" id="CALBWS010000022">
    <property type="protein sequence ID" value="CAH2715995.1"/>
    <property type="molecule type" value="Genomic_DNA"/>
</dbReference>
<evidence type="ECO:0000256" key="2">
    <source>
        <dbReference type="ARBA" id="ARBA00001911"/>
    </source>
</evidence>
<dbReference type="PANTHER" id="PTHR43725:SF47">
    <property type="entry name" value="UDP-GLUCOSE 4-EPIMERASE"/>
    <property type="match status" value="1"/>
</dbReference>
<dbReference type="InterPro" id="IPR036291">
    <property type="entry name" value="NAD(P)-bd_dom_sf"/>
</dbReference>
<keyword evidence="14" id="KW-1185">Reference proteome</keyword>
<comment type="cofactor">
    <cofactor evidence="2">
        <name>NAD(+)</name>
        <dbReference type="ChEBI" id="CHEBI:57540"/>
    </cofactor>
</comment>
<evidence type="ECO:0000256" key="3">
    <source>
        <dbReference type="ARBA" id="ARBA00004947"/>
    </source>
</evidence>
<dbReference type="Proteomes" id="UP000838308">
    <property type="component" value="Unassembled WGS sequence"/>
</dbReference>
<evidence type="ECO:0000256" key="11">
    <source>
        <dbReference type="ARBA" id="ARBA00033067"/>
    </source>
</evidence>
<organism evidence="13 14">
    <name type="scientific">Neobacillus rhizosphaerae</name>
    <dbReference type="NCBI Taxonomy" id="2880965"/>
    <lineage>
        <taxon>Bacteria</taxon>
        <taxon>Bacillati</taxon>
        <taxon>Bacillota</taxon>
        <taxon>Bacilli</taxon>
        <taxon>Bacillales</taxon>
        <taxon>Bacillaceae</taxon>
        <taxon>Neobacillus</taxon>
    </lineage>
</organism>
<comment type="similarity">
    <text evidence="4">Belongs to the NAD(P)-dependent epimerase/dehydratase family.</text>
</comment>
<keyword evidence="7" id="KW-0520">NAD</keyword>
<comment type="catalytic activity">
    <reaction evidence="1">
        <text>UDP-alpha-D-glucose = UDP-alpha-D-galactose</text>
        <dbReference type="Rhea" id="RHEA:22168"/>
        <dbReference type="ChEBI" id="CHEBI:58885"/>
        <dbReference type="ChEBI" id="CHEBI:66914"/>
        <dbReference type="EC" id="5.1.3.2"/>
    </reaction>
</comment>
<dbReference type="Pfam" id="PF01370">
    <property type="entry name" value="Epimerase"/>
    <property type="match status" value="1"/>
</dbReference>
<comment type="caution">
    <text evidence="13">The sequence shown here is derived from an EMBL/GenBank/DDBJ whole genome shotgun (WGS) entry which is preliminary data.</text>
</comment>
<dbReference type="SUPFAM" id="SSF51735">
    <property type="entry name" value="NAD(P)-binding Rossmann-fold domains"/>
    <property type="match status" value="1"/>
</dbReference>
<keyword evidence="9" id="KW-0413">Isomerase</keyword>
<feature type="domain" description="NAD-dependent epimerase/dehydratase" evidence="12">
    <location>
        <begin position="3"/>
        <end position="213"/>
    </location>
</feature>
<sequence>MKILVLGGSRFLGRTFVKEALAQNHEVTIFNRGFQNAGLKDVEIITGNRFGNLKELKDRYWDAVLDTSGFIPYTVQNTTDFLKDRVNYYTFISSISVYKDWVPENLDENYPVLEMSLEEANELSKDANGPIYEHYGHFKALCERIAEKNMPGRVLNVRAGQLIGPNDYTDRVPYWLHRMASGGKVLVPGKPERRVQVIDIIDLSRWILKMMEARSIGTFNATGPDYSLTMKEFVDACIKVTGTDVEIVWADETFLLKQKVAPWTEMPLWVPENSPLSPELEEPWRGAFSINIEKAVQSGLTFRPLEESLQGIYEWEKTRNLSEGEWKSGMLIEKEKKLLTLLSMK</sequence>
<evidence type="ECO:0000256" key="7">
    <source>
        <dbReference type="ARBA" id="ARBA00023027"/>
    </source>
</evidence>
<accession>A0ABN8KU65</accession>
<reference evidence="13" key="1">
    <citation type="submission" date="2022-04" db="EMBL/GenBank/DDBJ databases">
        <authorList>
            <person name="Criscuolo A."/>
        </authorList>
    </citation>
    <scope>NUCLEOTIDE SEQUENCE</scope>
    <source>
        <strain evidence="13">CIP111895</strain>
    </source>
</reference>
<evidence type="ECO:0000256" key="6">
    <source>
        <dbReference type="ARBA" id="ARBA00018569"/>
    </source>
</evidence>
<evidence type="ECO:0000313" key="13">
    <source>
        <dbReference type="EMBL" id="CAH2715995.1"/>
    </source>
</evidence>
<dbReference type="EC" id="5.1.3.2" evidence="5"/>
<evidence type="ECO:0000256" key="8">
    <source>
        <dbReference type="ARBA" id="ARBA00023144"/>
    </source>
</evidence>
<evidence type="ECO:0000256" key="1">
    <source>
        <dbReference type="ARBA" id="ARBA00000083"/>
    </source>
</evidence>
<protein>
    <recommendedName>
        <fullName evidence="6">UDP-glucose 4-epimerase</fullName>
        <ecNumber evidence="5">5.1.3.2</ecNumber>
    </recommendedName>
    <alternativeName>
        <fullName evidence="11">Galactowaldenase</fullName>
    </alternativeName>
    <alternativeName>
        <fullName evidence="10">UDP-galactose 4-epimerase</fullName>
    </alternativeName>
</protein>
<evidence type="ECO:0000256" key="4">
    <source>
        <dbReference type="ARBA" id="ARBA00007637"/>
    </source>
</evidence>
<evidence type="ECO:0000313" key="14">
    <source>
        <dbReference type="Proteomes" id="UP000838308"/>
    </source>
</evidence>
<dbReference type="InterPro" id="IPR001509">
    <property type="entry name" value="Epimerase_deHydtase"/>
</dbReference>
<gene>
    <name evidence="13" type="ORF">BACCIP111895_03179</name>
</gene>
<comment type="pathway">
    <text evidence="3">Carbohydrate metabolism; galactose metabolism.</text>
</comment>
<name>A0ABN8KU65_9BACI</name>
<evidence type="ECO:0000256" key="9">
    <source>
        <dbReference type="ARBA" id="ARBA00023235"/>
    </source>
</evidence>
<dbReference type="Gene3D" id="3.40.50.720">
    <property type="entry name" value="NAD(P)-binding Rossmann-like Domain"/>
    <property type="match status" value="1"/>
</dbReference>
<evidence type="ECO:0000256" key="10">
    <source>
        <dbReference type="ARBA" id="ARBA00031367"/>
    </source>
</evidence>
<evidence type="ECO:0000256" key="5">
    <source>
        <dbReference type="ARBA" id="ARBA00013189"/>
    </source>
</evidence>
<keyword evidence="8" id="KW-0299">Galactose metabolism</keyword>
<keyword evidence="8" id="KW-0119">Carbohydrate metabolism</keyword>
<evidence type="ECO:0000259" key="12">
    <source>
        <dbReference type="Pfam" id="PF01370"/>
    </source>
</evidence>
<dbReference type="PANTHER" id="PTHR43725">
    <property type="entry name" value="UDP-GLUCOSE 4-EPIMERASE"/>
    <property type="match status" value="1"/>
</dbReference>
<proteinExistence type="inferred from homology"/>
<dbReference type="RefSeq" id="WP_248736257.1">
    <property type="nucleotide sequence ID" value="NZ_CALBWS010000022.1"/>
</dbReference>